<evidence type="ECO:0000313" key="2">
    <source>
        <dbReference type="EMBL" id="KAF5537836.1"/>
    </source>
</evidence>
<organism evidence="2 3">
    <name type="scientific">Fusarium mexicanum</name>
    <dbReference type="NCBI Taxonomy" id="751941"/>
    <lineage>
        <taxon>Eukaryota</taxon>
        <taxon>Fungi</taxon>
        <taxon>Dikarya</taxon>
        <taxon>Ascomycota</taxon>
        <taxon>Pezizomycotina</taxon>
        <taxon>Sordariomycetes</taxon>
        <taxon>Hypocreomycetidae</taxon>
        <taxon>Hypocreales</taxon>
        <taxon>Nectriaceae</taxon>
        <taxon>Fusarium</taxon>
        <taxon>Fusarium fujikuroi species complex</taxon>
    </lineage>
</organism>
<comment type="caution">
    <text evidence="2">The sequence shown here is derived from an EMBL/GenBank/DDBJ whole genome shotgun (WGS) entry which is preliminary data.</text>
</comment>
<dbReference type="EMBL" id="JAAOAM010000227">
    <property type="protein sequence ID" value="KAF5537836.1"/>
    <property type="molecule type" value="Genomic_DNA"/>
</dbReference>
<gene>
    <name evidence="2" type="ORF">FMEXI_9658</name>
</gene>
<protein>
    <submittedName>
        <fullName evidence="2">Uncharacterized protein</fullName>
    </submittedName>
</protein>
<keyword evidence="3" id="KW-1185">Reference proteome</keyword>
<sequence>MTNDCVGKKNQRLDEAGENLRAYGQAESEKSAQNFTINKVEEQKVDQERQEGRRRPLCMGEALARTVAADPGSWNGSEERQFRAQLLSKLDEIIETQTRVVRSNETRSARPPGKTPRRPHGHLEQRPTTSDDP</sequence>
<evidence type="ECO:0000313" key="3">
    <source>
        <dbReference type="Proteomes" id="UP000522262"/>
    </source>
</evidence>
<evidence type="ECO:0000256" key="1">
    <source>
        <dbReference type="SAM" id="MobiDB-lite"/>
    </source>
</evidence>
<dbReference type="Proteomes" id="UP000522262">
    <property type="component" value="Unassembled WGS sequence"/>
</dbReference>
<name>A0A8H5IJD0_9HYPO</name>
<feature type="region of interest" description="Disordered" evidence="1">
    <location>
        <begin position="98"/>
        <end position="133"/>
    </location>
</feature>
<proteinExistence type="predicted"/>
<dbReference type="AlphaFoldDB" id="A0A8H5IJD0"/>
<reference evidence="2 3" key="1">
    <citation type="submission" date="2020-05" db="EMBL/GenBank/DDBJ databases">
        <title>Identification and distribution of gene clusters putatively required for synthesis of sphingolipid metabolism inhibitors in phylogenetically diverse species of the filamentous fungus Fusarium.</title>
        <authorList>
            <person name="Kim H.-S."/>
            <person name="Busman M."/>
            <person name="Brown D.W."/>
            <person name="Divon H."/>
            <person name="Uhlig S."/>
            <person name="Proctor R.H."/>
        </authorList>
    </citation>
    <scope>NUCLEOTIDE SEQUENCE [LARGE SCALE GENOMIC DNA]</scope>
    <source>
        <strain evidence="2 3">NRRL 53147</strain>
    </source>
</reference>
<accession>A0A8H5IJD0</accession>